<evidence type="ECO:0000256" key="1">
    <source>
        <dbReference type="SAM" id="MobiDB-lite"/>
    </source>
</evidence>
<protein>
    <submittedName>
        <fullName evidence="4">Abortive infection protein</fullName>
    </submittedName>
</protein>
<comment type="caution">
    <text evidence="4">The sequence shown here is derived from an EMBL/GenBank/DDBJ whole genome shotgun (WGS) entry which is preliminary data.</text>
</comment>
<name>A0A1R1S9K0_9ACTN</name>
<reference evidence="4 5" key="1">
    <citation type="submission" date="2013-05" db="EMBL/GenBank/DDBJ databases">
        <title>Genome sequence of Streptomyces sparsogenes DSM 40356.</title>
        <authorList>
            <person name="Coyne S."/>
            <person name="Seebeck F.P."/>
        </authorList>
    </citation>
    <scope>NUCLEOTIDE SEQUENCE [LARGE SCALE GENOMIC DNA]</scope>
    <source>
        <strain evidence="4 5">DSM 40356</strain>
    </source>
</reference>
<dbReference type="PANTHER" id="PTHR35797:SF1">
    <property type="entry name" value="PROTEASE"/>
    <property type="match status" value="1"/>
</dbReference>
<feature type="transmembrane region" description="Helical" evidence="2">
    <location>
        <begin position="33"/>
        <end position="53"/>
    </location>
</feature>
<dbReference type="Pfam" id="PF02517">
    <property type="entry name" value="Rce1-like"/>
    <property type="match status" value="1"/>
</dbReference>
<dbReference type="AlphaFoldDB" id="A0A1R1S9K0"/>
<feature type="transmembrane region" description="Helical" evidence="2">
    <location>
        <begin position="104"/>
        <end position="126"/>
    </location>
</feature>
<evidence type="ECO:0000313" key="4">
    <source>
        <dbReference type="EMBL" id="OMI34923.1"/>
    </source>
</evidence>
<proteinExistence type="predicted"/>
<feature type="domain" description="CAAX prenyl protease 2/Lysostaphin resistance protein A-like" evidence="3">
    <location>
        <begin position="148"/>
        <end position="253"/>
    </location>
</feature>
<feature type="transmembrane region" description="Helical" evidence="2">
    <location>
        <begin position="271"/>
        <end position="291"/>
    </location>
</feature>
<dbReference type="EMBL" id="ASQP01000431">
    <property type="protein sequence ID" value="OMI34923.1"/>
    <property type="molecule type" value="Genomic_DNA"/>
</dbReference>
<feature type="transmembrane region" description="Helical" evidence="2">
    <location>
        <begin position="212"/>
        <end position="233"/>
    </location>
</feature>
<dbReference type="GO" id="GO:0004175">
    <property type="term" value="F:endopeptidase activity"/>
    <property type="evidence" value="ECO:0007669"/>
    <property type="project" value="UniProtKB-ARBA"/>
</dbReference>
<dbReference type="RefSeq" id="WP_249025544.1">
    <property type="nucleotide sequence ID" value="NZ_ASQP01000431.1"/>
</dbReference>
<dbReference type="InterPro" id="IPR042150">
    <property type="entry name" value="MmRce1-like"/>
</dbReference>
<dbReference type="PANTHER" id="PTHR35797">
    <property type="entry name" value="PROTEASE-RELATED"/>
    <property type="match status" value="1"/>
</dbReference>
<feature type="compositionally biased region" description="Polar residues" evidence="1">
    <location>
        <begin position="1"/>
        <end position="11"/>
    </location>
</feature>
<dbReference type="InterPro" id="IPR003675">
    <property type="entry name" value="Rce1/LyrA-like_dom"/>
</dbReference>
<feature type="compositionally biased region" description="Basic and acidic residues" evidence="1">
    <location>
        <begin position="12"/>
        <end position="27"/>
    </location>
</feature>
<evidence type="ECO:0000313" key="5">
    <source>
        <dbReference type="Proteomes" id="UP000186168"/>
    </source>
</evidence>
<dbReference type="GO" id="GO:0080120">
    <property type="term" value="P:CAAX-box protein maturation"/>
    <property type="evidence" value="ECO:0007669"/>
    <property type="project" value="UniProtKB-ARBA"/>
</dbReference>
<feature type="transmembrane region" description="Helical" evidence="2">
    <location>
        <begin position="65"/>
        <end position="84"/>
    </location>
</feature>
<feature type="transmembrane region" description="Helical" evidence="2">
    <location>
        <begin position="146"/>
        <end position="165"/>
    </location>
</feature>
<feature type="region of interest" description="Disordered" evidence="1">
    <location>
        <begin position="295"/>
        <end position="324"/>
    </location>
</feature>
<keyword evidence="2" id="KW-1133">Transmembrane helix</keyword>
<keyword evidence="2" id="KW-0812">Transmembrane</keyword>
<organism evidence="4 5">
    <name type="scientific">Streptomyces sparsogenes DSM 40356</name>
    <dbReference type="NCBI Taxonomy" id="1331668"/>
    <lineage>
        <taxon>Bacteria</taxon>
        <taxon>Bacillati</taxon>
        <taxon>Actinomycetota</taxon>
        <taxon>Actinomycetes</taxon>
        <taxon>Kitasatosporales</taxon>
        <taxon>Streptomycetaceae</taxon>
        <taxon>Streptomyces</taxon>
    </lineage>
</organism>
<feature type="transmembrane region" description="Helical" evidence="2">
    <location>
        <begin position="186"/>
        <end position="206"/>
    </location>
</feature>
<accession>A0A1R1S9K0</accession>
<feature type="region of interest" description="Disordered" evidence="1">
    <location>
        <begin position="1"/>
        <end position="27"/>
    </location>
</feature>
<dbReference type="Proteomes" id="UP000186168">
    <property type="component" value="Unassembled WGS sequence"/>
</dbReference>
<evidence type="ECO:0000256" key="2">
    <source>
        <dbReference type="SAM" id="Phobius"/>
    </source>
</evidence>
<keyword evidence="2" id="KW-0472">Membrane</keyword>
<keyword evidence="5" id="KW-1185">Reference proteome</keyword>
<sequence length="324" mass="35114">MSIKSTQSTSEWKQEARGEPRGKARPDTARTKGVVAFLALSFAGTWLWLWVAWGVLGLSALNPLLQLPGFCVPGFAAVVVRRWVTREGFADAGLGLRLKPAWPYYLAAWLGPLALAALTMALAAVLGLWHPDLSPLDGLAPGMGRWSALLVLMLVVPLLTPVYWGEEFGWTSYLRPRLFGGRLVPSVVATGVIWAVWHYPLAFIGYADFANVPLGLLVWTVSCLCQEVVLAWLYLRSGSVWVASLAHAGNNMVLFLLAGQLLGDADDGPGAIATMALPTVPVAALAGWLAWRSRRRGGRPRSPRPPGTGGRPWRRDRHVAARVG</sequence>
<evidence type="ECO:0000259" key="3">
    <source>
        <dbReference type="Pfam" id="PF02517"/>
    </source>
</evidence>
<feature type="transmembrane region" description="Helical" evidence="2">
    <location>
        <begin position="240"/>
        <end position="259"/>
    </location>
</feature>
<gene>
    <name evidence="4" type="ORF">SPAR_33891</name>
</gene>